<evidence type="ECO:0000313" key="1">
    <source>
        <dbReference type="EMBL" id="JAD38660.1"/>
    </source>
</evidence>
<reference evidence="1" key="2">
    <citation type="journal article" date="2015" name="Data Brief">
        <title>Shoot transcriptome of the giant reed, Arundo donax.</title>
        <authorList>
            <person name="Barrero R.A."/>
            <person name="Guerrero F.D."/>
            <person name="Moolhuijzen P."/>
            <person name="Goolsby J.A."/>
            <person name="Tidwell J."/>
            <person name="Bellgard S.E."/>
            <person name="Bellgard M.I."/>
        </authorList>
    </citation>
    <scope>NUCLEOTIDE SEQUENCE</scope>
    <source>
        <tissue evidence="1">Shoot tissue taken approximately 20 cm above the soil surface</tissue>
    </source>
</reference>
<reference evidence="1" key="1">
    <citation type="submission" date="2014-09" db="EMBL/GenBank/DDBJ databases">
        <authorList>
            <person name="Magalhaes I.L.F."/>
            <person name="Oliveira U."/>
            <person name="Santos F.R."/>
            <person name="Vidigal T.H.D.A."/>
            <person name="Brescovit A.D."/>
            <person name="Santos A.J."/>
        </authorList>
    </citation>
    <scope>NUCLEOTIDE SEQUENCE</scope>
    <source>
        <tissue evidence="1">Shoot tissue taken approximately 20 cm above the soil surface</tissue>
    </source>
</reference>
<accession>A0A0A8ZPJ9</accession>
<sequence>MISSRISVGNVVKIW</sequence>
<organism evidence="1">
    <name type="scientific">Arundo donax</name>
    <name type="common">Giant reed</name>
    <name type="synonym">Donax arundinaceus</name>
    <dbReference type="NCBI Taxonomy" id="35708"/>
    <lineage>
        <taxon>Eukaryota</taxon>
        <taxon>Viridiplantae</taxon>
        <taxon>Streptophyta</taxon>
        <taxon>Embryophyta</taxon>
        <taxon>Tracheophyta</taxon>
        <taxon>Spermatophyta</taxon>
        <taxon>Magnoliopsida</taxon>
        <taxon>Liliopsida</taxon>
        <taxon>Poales</taxon>
        <taxon>Poaceae</taxon>
        <taxon>PACMAD clade</taxon>
        <taxon>Arundinoideae</taxon>
        <taxon>Arundineae</taxon>
        <taxon>Arundo</taxon>
    </lineage>
</organism>
<protein>
    <submittedName>
        <fullName evidence="1">Uncharacterized protein</fullName>
    </submittedName>
</protein>
<proteinExistence type="predicted"/>
<name>A0A0A8ZPJ9_ARUDO</name>
<dbReference type="EMBL" id="GBRH01259235">
    <property type="protein sequence ID" value="JAD38660.1"/>
    <property type="molecule type" value="Transcribed_RNA"/>
</dbReference>